<dbReference type="Gene3D" id="3.30.1490.20">
    <property type="entry name" value="ATP-grasp fold, A domain"/>
    <property type="match status" value="1"/>
</dbReference>
<dbReference type="InterPro" id="IPR016102">
    <property type="entry name" value="Succinyl-CoA_synth-like"/>
</dbReference>
<dbReference type="InterPro" id="IPR003781">
    <property type="entry name" value="CoA-bd"/>
</dbReference>
<accession>A0ABS7P0B8</accession>
<dbReference type="SMART" id="SM00881">
    <property type="entry name" value="CoA_binding"/>
    <property type="match status" value="1"/>
</dbReference>
<dbReference type="SUPFAM" id="SSF52210">
    <property type="entry name" value="Succinyl-CoA synthetase domains"/>
    <property type="match status" value="2"/>
</dbReference>
<sequence>MTDHRHDRSFAERLIDPASIAIVGASDDPTKTTARPQQFLAQAGYRGNAYFVNPRRETVQGAKAWPSLTALPEVPEHVYIMTGAEAAIAAVEECAALGVTAATVLSSGFAEDGPEGVEREERLRAAAATGSVRVIGPSSLGVVNPRTGVMLTGNAAFGEPNIPAGGIFVASQSGSVIGSLVSRARGRGIGFAGLVSTGGEADLSLGALCESMVDDPGVTSFALFLESLRHSEDLASFARAAAAAGKPIAVYKLGRSDEAAALSVSHTGALAGEDSESEAFFRACGFARVYCFESLVEAPGLLLRVPTSPTPVSPRVGVVTTTGGGAAIMVDQLALHGLTVVGPSEDLVATMAERGAPIPHSGIADLGLAGARHDVVTAALDALQNSGEFDLIVFVIGSSARLNPELAVQAISERGDHEVPIVAFALPEAPDAAALLNTSGVPAFRTPESCADVIAATYHRVPATIGGGTRFAVDADAPTAVLDELESGQLLGRLGVAVSPFVALDTASLADDGVEIDLPFDYPVVVKVLSDEVPHKSDVGGVVLNVTDANGVRAAARSIVANVAAHAPEVVVDRVLVQQMASRGLADALVGYRVSRDVGPIVVLSTGGVLAEIFADSSIRLAPVTRETAREMIGEVKGLSVVTGYRGLPEGDLDALADTIVAVSTLAVSNTEVLEAELNPVSVRPRGQGVLALDSLVRTAVSRDHHAAAPRTDDTVAAQS</sequence>
<keyword evidence="3" id="KW-1185">Reference proteome</keyword>
<organism evidence="2 3">
    <name type="scientific">Rhodococcoides corynebacterioides</name>
    <dbReference type="NCBI Taxonomy" id="53972"/>
    <lineage>
        <taxon>Bacteria</taxon>
        <taxon>Bacillati</taxon>
        <taxon>Actinomycetota</taxon>
        <taxon>Actinomycetes</taxon>
        <taxon>Mycobacteriales</taxon>
        <taxon>Nocardiaceae</taxon>
        <taxon>Rhodococcoides</taxon>
    </lineage>
</organism>
<evidence type="ECO:0000313" key="3">
    <source>
        <dbReference type="Proteomes" id="UP000825228"/>
    </source>
</evidence>
<name>A0ABS7P0B8_9NOCA</name>
<dbReference type="RefSeq" id="WP_222682926.1">
    <property type="nucleotide sequence ID" value="NZ_JABUBT010000017.1"/>
</dbReference>
<dbReference type="PANTHER" id="PTHR42793:SF4">
    <property type="entry name" value="BLL6376 PROTEIN"/>
    <property type="match status" value="1"/>
</dbReference>
<dbReference type="Gene3D" id="3.40.50.720">
    <property type="entry name" value="NAD(P)-binding Rossmann-like Domain"/>
    <property type="match status" value="1"/>
</dbReference>
<dbReference type="Pfam" id="PF13607">
    <property type="entry name" value="Succ_CoA_lig"/>
    <property type="match status" value="1"/>
</dbReference>
<keyword evidence="2" id="KW-0436">Ligase</keyword>
<dbReference type="Pfam" id="PF13380">
    <property type="entry name" value="CoA_binding_2"/>
    <property type="match status" value="1"/>
</dbReference>
<dbReference type="Proteomes" id="UP000825228">
    <property type="component" value="Unassembled WGS sequence"/>
</dbReference>
<dbReference type="SUPFAM" id="SSF51735">
    <property type="entry name" value="NAD(P)-binding Rossmann-fold domains"/>
    <property type="match status" value="1"/>
</dbReference>
<evidence type="ECO:0000313" key="2">
    <source>
        <dbReference type="EMBL" id="MBY6365828.1"/>
    </source>
</evidence>
<dbReference type="Gene3D" id="3.30.470.20">
    <property type="entry name" value="ATP-grasp fold, B domain"/>
    <property type="match status" value="1"/>
</dbReference>
<dbReference type="PANTHER" id="PTHR42793">
    <property type="entry name" value="COA BINDING DOMAIN CONTAINING PROTEIN"/>
    <property type="match status" value="1"/>
</dbReference>
<dbReference type="InterPro" id="IPR032875">
    <property type="entry name" value="Succ_CoA_lig_flav_dom"/>
</dbReference>
<reference evidence="2 3" key="1">
    <citation type="submission" date="2020-06" db="EMBL/GenBank/DDBJ databases">
        <title>Taxonomy, biology and ecology of Rhodococcus bacteria occurring in California pistachio and other woody hosts as revealed by genome sequence analyses.</title>
        <authorList>
            <person name="Gai Y."/>
            <person name="Riely B."/>
        </authorList>
    </citation>
    <scope>NUCLEOTIDE SEQUENCE [LARGE SCALE GENOMIC DNA]</scope>
    <source>
        <strain evidence="2 3">BP-281</strain>
    </source>
</reference>
<dbReference type="GO" id="GO:0016874">
    <property type="term" value="F:ligase activity"/>
    <property type="evidence" value="ECO:0007669"/>
    <property type="project" value="UniProtKB-KW"/>
</dbReference>
<dbReference type="Gene3D" id="3.40.50.261">
    <property type="entry name" value="Succinyl-CoA synthetase domains"/>
    <property type="match status" value="2"/>
</dbReference>
<feature type="domain" description="CoA-binding" evidence="1">
    <location>
        <begin position="14"/>
        <end position="109"/>
    </location>
</feature>
<comment type="caution">
    <text evidence="2">The sequence shown here is derived from an EMBL/GenBank/DDBJ whole genome shotgun (WGS) entry which is preliminary data.</text>
</comment>
<dbReference type="InterPro" id="IPR036291">
    <property type="entry name" value="NAD(P)-bd_dom_sf"/>
</dbReference>
<evidence type="ECO:0000259" key="1">
    <source>
        <dbReference type="SMART" id="SM00881"/>
    </source>
</evidence>
<gene>
    <name evidence="2" type="ORF">HQ603_03560</name>
</gene>
<protein>
    <submittedName>
        <fullName evidence="2">Acetate--CoA ligase family protein</fullName>
    </submittedName>
</protein>
<dbReference type="InterPro" id="IPR013815">
    <property type="entry name" value="ATP_grasp_subdomain_1"/>
</dbReference>
<dbReference type="EMBL" id="JABUBU010000001">
    <property type="protein sequence ID" value="MBY6365828.1"/>
    <property type="molecule type" value="Genomic_DNA"/>
</dbReference>
<dbReference type="Pfam" id="PF13549">
    <property type="entry name" value="ATP-grasp_5"/>
    <property type="match status" value="1"/>
</dbReference>
<dbReference type="SUPFAM" id="SSF56059">
    <property type="entry name" value="Glutathione synthetase ATP-binding domain-like"/>
    <property type="match status" value="1"/>
</dbReference>
<proteinExistence type="predicted"/>